<dbReference type="STRING" id="681398.PJIAN_3482"/>
<comment type="subcellular location">
    <subcellularLocation>
        <location evidence="1">Cell membrane</location>
        <topology evidence="1">Single-pass membrane protein</topology>
    </subcellularLocation>
    <subcellularLocation>
        <location evidence="7">Cell membrane</location>
        <topology evidence="7">Single-pass type II membrane protein</topology>
    </subcellularLocation>
</comment>
<comment type="caution">
    <text evidence="8">The sequence shown here is derived from an EMBL/GenBank/DDBJ whole genome shotgun (WGS) entry which is preliminary data.</text>
</comment>
<keyword evidence="9" id="KW-1185">Reference proteome</keyword>
<comment type="similarity">
    <text evidence="2 7">Belongs to the ExbD/TolR family.</text>
</comment>
<dbReference type="PANTHER" id="PTHR30558">
    <property type="entry name" value="EXBD MEMBRANE COMPONENT OF PMF-DRIVEN MACROMOLECULE IMPORT SYSTEM"/>
    <property type="match status" value="1"/>
</dbReference>
<evidence type="ECO:0000256" key="1">
    <source>
        <dbReference type="ARBA" id="ARBA00004162"/>
    </source>
</evidence>
<reference evidence="9" key="1">
    <citation type="submission" date="2016-04" db="EMBL/GenBank/DDBJ databases">
        <title>Draft genome sequence of Paludibacter jiangxiensis strain NM7.</title>
        <authorList>
            <person name="Qiu Y."/>
            <person name="Matsuura N."/>
            <person name="Ohashi A."/>
            <person name="Tourlousse M.D."/>
            <person name="Sekiguchi Y."/>
        </authorList>
    </citation>
    <scope>NUCLEOTIDE SEQUENCE [LARGE SCALE GENOMIC DNA]</scope>
    <source>
        <strain evidence="9">NM7</strain>
    </source>
</reference>
<name>A0A161LF71_9BACT</name>
<dbReference type="GO" id="GO:0015031">
    <property type="term" value="P:protein transport"/>
    <property type="evidence" value="ECO:0007669"/>
    <property type="project" value="UniProtKB-KW"/>
</dbReference>
<dbReference type="GO" id="GO:0005886">
    <property type="term" value="C:plasma membrane"/>
    <property type="evidence" value="ECO:0007669"/>
    <property type="project" value="UniProtKB-SubCell"/>
</dbReference>
<dbReference type="PANTHER" id="PTHR30558:SF3">
    <property type="entry name" value="BIOPOLYMER TRANSPORT PROTEIN EXBD-RELATED"/>
    <property type="match status" value="1"/>
</dbReference>
<keyword evidence="7" id="KW-0653">Protein transport</keyword>
<reference evidence="9" key="2">
    <citation type="journal article" date="2017" name="Genome Announc.">
        <title>Draft genome sequence of Paludibacter jiangxiensis NM7(T), a propionate-producing fermentative bacterium.</title>
        <authorList>
            <person name="Qiu Y.-L."/>
            <person name="Tourlousse D.M."/>
            <person name="Matsuura N."/>
            <person name="Ohashi A."/>
            <person name="Sekiguchi Y."/>
        </authorList>
    </citation>
    <scope>NUCLEOTIDE SEQUENCE [LARGE SCALE GENOMIC DNA]</scope>
    <source>
        <strain evidence="9">NM7</strain>
    </source>
</reference>
<evidence type="ECO:0000256" key="6">
    <source>
        <dbReference type="ARBA" id="ARBA00023136"/>
    </source>
</evidence>
<evidence type="ECO:0000256" key="7">
    <source>
        <dbReference type="RuleBase" id="RU003879"/>
    </source>
</evidence>
<organism evidence="8 9">
    <name type="scientific">Paludibacter jiangxiensis</name>
    <dbReference type="NCBI Taxonomy" id="681398"/>
    <lineage>
        <taxon>Bacteria</taxon>
        <taxon>Pseudomonadati</taxon>
        <taxon>Bacteroidota</taxon>
        <taxon>Bacteroidia</taxon>
        <taxon>Bacteroidales</taxon>
        <taxon>Paludibacteraceae</taxon>
        <taxon>Paludibacter</taxon>
    </lineage>
</organism>
<evidence type="ECO:0000256" key="3">
    <source>
        <dbReference type="ARBA" id="ARBA00022475"/>
    </source>
</evidence>
<keyword evidence="7" id="KW-0813">Transport</keyword>
<evidence type="ECO:0000313" key="9">
    <source>
        <dbReference type="Proteomes" id="UP000076586"/>
    </source>
</evidence>
<evidence type="ECO:0000256" key="4">
    <source>
        <dbReference type="ARBA" id="ARBA00022692"/>
    </source>
</evidence>
<dbReference type="Pfam" id="PF02472">
    <property type="entry name" value="ExbD"/>
    <property type="match status" value="1"/>
</dbReference>
<evidence type="ECO:0000313" key="8">
    <source>
        <dbReference type="EMBL" id="GAT63167.1"/>
    </source>
</evidence>
<keyword evidence="4 7" id="KW-0812">Transmembrane</keyword>
<evidence type="ECO:0000256" key="2">
    <source>
        <dbReference type="ARBA" id="ARBA00005811"/>
    </source>
</evidence>
<keyword evidence="5" id="KW-1133">Transmembrane helix</keyword>
<dbReference type="InterPro" id="IPR003400">
    <property type="entry name" value="ExbD"/>
</dbReference>
<dbReference type="EMBL" id="BDCR01000003">
    <property type="protein sequence ID" value="GAT63167.1"/>
    <property type="molecule type" value="Genomic_DNA"/>
</dbReference>
<protein>
    <submittedName>
        <fullName evidence="8">Biopolymer transport protein ExbD/TolR</fullName>
    </submittedName>
</protein>
<proteinExistence type="inferred from homology"/>
<accession>A0A161LF71</accession>
<sequence>MPKIKSIARSPHIDMTPMVDLFSLLLTFFILTATFRPVDPAKLTIPNSVSEKVAPDNDIMTIFISTDKKIYFNFDNGKDTSKHFRAELLKAMATQYKINFTPKEITQFSRKSSFGMPMAYLKQWLNTEDSKESDKFQVGIPTDSIDNQFAWWVRSARTVNSQAQVAIKADGDAPYPVVKKVLDLIQKNGINKFNFVTTYDKQEVGIKDIPKQ</sequence>
<dbReference type="RefSeq" id="WP_084252339.1">
    <property type="nucleotide sequence ID" value="NZ_BDCR01000003.1"/>
</dbReference>
<dbReference type="GO" id="GO:0022857">
    <property type="term" value="F:transmembrane transporter activity"/>
    <property type="evidence" value="ECO:0007669"/>
    <property type="project" value="InterPro"/>
</dbReference>
<dbReference type="OrthoDB" id="9793581at2"/>
<gene>
    <name evidence="8" type="ORF">PJIAN_3482</name>
</gene>
<dbReference type="Proteomes" id="UP000076586">
    <property type="component" value="Unassembled WGS sequence"/>
</dbReference>
<evidence type="ECO:0000256" key="5">
    <source>
        <dbReference type="ARBA" id="ARBA00022989"/>
    </source>
</evidence>
<dbReference type="AlphaFoldDB" id="A0A161LF71"/>
<keyword evidence="6" id="KW-0472">Membrane</keyword>
<keyword evidence="3" id="KW-1003">Cell membrane</keyword>